<feature type="compositionally biased region" description="Basic residues" evidence="1">
    <location>
        <begin position="52"/>
        <end position="67"/>
    </location>
</feature>
<feature type="domain" description="AbiEi antitoxin N-terminal" evidence="2">
    <location>
        <begin position="6"/>
        <end position="48"/>
    </location>
</feature>
<protein>
    <recommendedName>
        <fullName evidence="2">AbiEi antitoxin N-terminal domain-containing protein</fullName>
    </recommendedName>
</protein>
<accession>A0A1B1NEN4</accession>
<dbReference type="STRING" id="1758689.SGUI_2498"/>
<dbReference type="KEGG" id="serj:SGUI_2498"/>
<evidence type="ECO:0000256" key="1">
    <source>
        <dbReference type="SAM" id="MobiDB-lite"/>
    </source>
</evidence>
<dbReference type="Pfam" id="PF13338">
    <property type="entry name" value="AbiEi_4"/>
    <property type="match status" value="1"/>
</dbReference>
<feature type="region of interest" description="Disordered" evidence="1">
    <location>
        <begin position="44"/>
        <end position="67"/>
    </location>
</feature>
<evidence type="ECO:0000313" key="3">
    <source>
        <dbReference type="EMBL" id="ANS79894.1"/>
    </source>
</evidence>
<keyword evidence="4" id="KW-1185">Reference proteome</keyword>
<evidence type="ECO:0000313" key="4">
    <source>
        <dbReference type="Proteomes" id="UP000092482"/>
    </source>
</evidence>
<reference evidence="3 4" key="1">
    <citation type="submission" date="2016-03" db="EMBL/GenBank/DDBJ databases">
        <title>Shallow-sea hydrothermal system.</title>
        <authorList>
            <person name="Tang K."/>
        </authorList>
    </citation>
    <scope>NUCLEOTIDE SEQUENCE [LARGE SCALE GENOMIC DNA]</scope>
    <source>
        <strain evidence="3 4">JLT9</strain>
    </source>
</reference>
<dbReference type="RefSeq" id="WP_066640894.1">
    <property type="nucleotide sequence ID" value="NZ_CP014989.1"/>
</dbReference>
<dbReference type="InterPro" id="IPR025159">
    <property type="entry name" value="AbiEi_N"/>
</dbReference>
<gene>
    <name evidence="3" type="ORF">SGUI_2498</name>
</gene>
<name>A0A1B1NEN4_9MICO</name>
<organism evidence="3 4">
    <name type="scientific">Serinicoccus hydrothermalis</name>
    <dbReference type="NCBI Taxonomy" id="1758689"/>
    <lineage>
        <taxon>Bacteria</taxon>
        <taxon>Bacillati</taxon>
        <taxon>Actinomycetota</taxon>
        <taxon>Actinomycetes</taxon>
        <taxon>Micrococcales</taxon>
        <taxon>Ornithinimicrobiaceae</taxon>
        <taxon>Serinicoccus</taxon>
    </lineage>
</organism>
<sequence>MDDLPRLAAFLAVHDGALTAAEARRLGLGPNDLRRLVSDDVLRRVARGATPSRRRTGRPRRGGRSSR</sequence>
<evidence type="ECO:0000259" key="2">
    <source>
        <dbReference type="Pfam" id="PF13338"/>
    </source>
</evidence>
<proteinExistence type="predicted"/>
<dbReference type="Proteomes" id="UP000092482">
    <property type="component" value="Chromosome"/>
</dbReference>
<dbReference type="AlphaFoldDB" id="A0A1B1NEN4"/>
<dbReference type="EMBL" id="CP014989">
    <property type="protein sequence ID" value="ANS79894.1"/>
    <property type="molecule type" value="Genomic_DNA"/>
</dbReference>